<evidence type="ECO:0000256" key="1">
    <source>
        <dbReference type="ARBA" id="ARBA00004123"/>
    </source>
</evidence>
<sequence>MGRGDENGDTGTRESKRRRKTAAEVTRKPATGTTGATGGGDAPAVVVATQQQQPQPRSLLNKVTTTTTTTTTIPPTTIPTTTTTINITDVYQASLDHECLEAQERSEEEDEKLVAAIMQHIRTLMKEILKLKLDRPDQWLNEVEERRIQVLMLMLSLRRLSRVQKVRMRDSREKTAEARQSVDGVTLQLQNLLYEVAHLKKEVRRCLDFQSADQEIDLVPVEQFYVEAPESISRPAETVENPHEQRLARLQWELEQRRDQTQLFDKLTQEKEAVAENINEQERKLASLAPRINSILEATRPLQDALDLPIDAKRDQQRIVQLLPSPLYTLWVQASAYGEAFDANIKVEVFGDVDAAKKLIAKEEDSRTENLSESDNDQDQQEENLSRKKRNRKAQKMDTEEIDDGVKQMLGLHPLCVKINVSTKEGNSVCVSFFYMQTLRIVTAKCSVHLHEKTKSAITDVISGDTLLNCLLPDDDGQTSPNPANFFQLNRLRINLCDHLSATGRPYKWAQTLAGLSFSSSKQSAGTGEETQEMCAVGGGSSVGEVAEVVTWQDSAEQMPHTIQAIRRRLQARLALHAQLVNLETANSTSSIAIPAELLRQHFPGKVCSELKSWRPITWADYEAAPSTRSLCEAQIVSPQHLLFKAIFDRKHVRLEAMVAVSPDHPSTVPVVALSLHWEGQHQTTNNPQLRHMEKEVNVHWDELVSSRSDRLHLLPLILYRLAVCLDVYTEAYSAHADARGPDAQFHKEKIFFRPARGPDRAFPFKYHPKLGVFSQR</sequence>
<feature type="compositionally biased region" description="Acidic residues" evidence="4">
    <location>
        <begin position="372"/>
        <end position="382"/>
    </location>
</feature>
<evidence type="ECO:0000256" key="4">
    <source>
        <dbReference type="SAM" id="MobiDB-lite"/>
    </source>
</evidence>
<evidence type="ECO:0000256" key="2">
    <source>
        <dbReference type="ARBA" id="ARBA00008044"/>
    </source>
</evidence>
<dbReference type="GO" id="GO:0003729">
    <property type="term" value="F:mRNA binding"/>
    <property type="evidence" value="ECO:0007669"/>
    <property type="project" value="TreeGrafter"/>
</dbReference>
<dbReference type="GO" id="GO:0000445">
    <property type="term" value="C:THO complex part of transcription export complex"/>
    <property type="evidence" value="ECO:0007669"/>
    <property type="project" value="TreeGrafter"/>
</dbReference>
<gene>
    <name evidence="5" type="ORF">OTU49_015578</name>
</gene>
<organism evidence="5 6">
    <name type="scientific">Cherax quadricarinatus</name>
    <name type="common">Australian red claw crayfish</name>
    <dbReference type="NCBI Taxonomy" id="27406"/>
    <lineage>
        <taxon>Eukaryota</taxon>
        <taxon>Metazoa</taxon>
        <taxon>Ecdysozoa</taxon>
        <taxon>Arthropoda</taxon>
        <taxon>Crustacea</taxon>
        <taxon>Multicrustacea</taxon>
        <taxon>Malacostraca</taxon>
        <taxon>Eumalacostraca</taxon>
        <taxon>Eucarida</taxon>
        <taxon>Decapoda</taxon>
        <taxon>Pleocyemata</taxon>
        <taxon>Astacidea</taxon>
        <taxon>Parastacoidea</taxon>
        <taxon>Parastacidae</taxon>
        <taxon>Cherax</taxon>
    </lineage>
</organism>
<evidence type="ECO:0000313" key="6">
    <source>
        <dbReference type="Proteomes" id="UP001445076"/>
    </source>
</evidence>
<keyword evidence="3" id="KW-0539">Nucleus</keyword>
<comment type="similarity">
    <text evidence="2">Belongs to the THOC5 family.</text>
</comment>
<dbReference type="Proteomes" id="UP001445076">
    <property type="component" value="Unassembled WGS sequence"/>
</dbReference>
<dbReference type="InterPro" id="IPR019163">
    <property type="entry name" value="THO_Thoc5"/>
</dbReference>
<evidence type="ECO:0000256" key="3">
    <source>
        <dbReference type="ARBA" id="ARBA00023242"/>
    </source>
</evidence>
<dbReference type="AlphaFoldDB" id="A0AAW0YDW4"/>
<comment type="subcellular location">
    <subcellularLocation>
        <location evidence="1">Nucleus</location>
    </subcellularLocation>
</comment>
<dbReference type="PANTHER" id="PTHR13375">
    <property type="entry name" value="FMS INTERACTING PROTEIN"/>
    <property type="match status" value="1"/>
</dbReference>
<proteinExistence type="inferred from homology"/>
<dbReference type="GO" id="GO:0006406">
    <property type="term" value="P:mRNA export from nucleus"/>
    <property type="evidence" value="ECO:0007669"/>
    <property type="project" value="TreeGrafter"/>
</dbReference>
<feature type="compositionally biased region" description="Basic and acidic residues" evidence="4">
    <location>
        <begin position="1"/>
        <end position="14"/>
    </location>
</feature>
<dbReference type="EMBL" id="JARKIK010000009">
    <property type="protein sequence ID" value="KAK8749832.1"/>
    <property type="molecule type" value="Genomic_DNA"/>
</dbReference>
<dbReference type="PANTHER" id="PTHR13375:SF3">
    <property type="entry name" value="THO COMPLEX SUBUNIT 5 HOMOLOG"/>
    <property type="match status" value="1"/>
</dbReference>
<protein>
    <recommendedName>
        <fullName evidence="7">THO complex subunit 5</fullName>
    </recommendedName>
</protein>
<feature type="region of interest" description="Disordered" evidence="4">
    <location>
        <begin position="1"/>
        <end position="42"/>
    </location>
</feature>
<dbReference type="Pfam" id="PF09766">
    <property type="entry name" value="FmiP_Thoc5"/>
    <property type="match status" value="1"/>
</dbReference>
<name>A0AAW0YDW4_CHEQU</name>
<accession>A0AAW0YDW4</accession>
<reference evidence="5 6" key="1">
    <citation type="journal article" date="2024" name="BMC Genomics">
        <title>Genome assembly of redclaw crayfish (Cherax quadricarinatus) provides insights into its immune adaptation and hypoxia tolerance.</title>
        <authorList>
            <person name="Liu Z."/>
            <person name="Zheng J."/>
            <person name="Li H."/>
            <person name="Fang K."/>
            <person name="Wang S."/>
            <person name="He J."/>
            <person name="Zhou D."/>
            <person name="Weng S."/>
            <person name="Chi M."/>
            <person name="Gu Z."/>
            <person name="He J."/>
            <person name="Li F."/>
            <person name="Wang M."/>
        </authorList>
    </citation>
    <scope>NUCLEOTIDE SEQUENCE [LARGE SCALE GENOMIC DNA]</scope>
    <source>
        <strain evidence="5">ZL_2023a</strain>
    </source>
</reference>
<feature type="region of interest" description="Disordered" evidence="4">
    <location>
        <begin position="363"/>
        <end position="400"/>
    </location>
</feature>
<comment type="caution">
    <text evidence="5">The sequence shown here is derived from an EMBL/GenBank/DDBJ whole genome shotgun (WGS) entry which is preliminary data.</text>
</comment>
<evidence type="ECO:0008006" key="7">
    <source>
        <dbReference type="Google" id="ProtNLM"/>
    </source>
</evidence>
<evidence type="ECO:0000313" key="5">
    <source>
        <dbReference type="EMBL" id="KAK8749832.1"/>
    </source>
</evidence>
<keyword evidence="6" id="KW-1185">Reference proteome</keyword>